<comment type="catalytic activity">
    <reaction evidence="4 7">
        <text>uridine(38/39/40) in tRNA = pseudouridine(38/39/40) in tRNA</text>
        <dbReference type="Rhea" id="RHEA:22376"/>
        <dbReference type="Rhea" id="RHEA-COMP:10085"/>
        <dbReference type="Rhea" id="RHEA-COMP:10087"/>
        <dbReference type="ChEBI" id="CHEBI:65314"/>
        <dbReference type="ChEBI" id="CHEBI:65315"/>
        <dbReference type="EC" id="5.4.99.12"/>
    </reaction>
</comment>
<dbReference type="HOGENOM" id="CLU_014673_0_1_12"/>
<dbReference type="RefSeq" id="WP_014803363.1">
    <property type="nucleotide sequence ID" value="NC_018020.1"/>
</dbReference>
<dbReference type="PANTHER" id="PTHR11142">
    <property type="entry name" value="PSEUDOURIDYLATE SYNTHASE"/>
    <property type="match status" value="1"/>
</dbReference>
<dbReference type="InterPro" id="IPR001406">
    <property type="entry name" value="PsdUridine_synth_TruA"/>
</dbReference>
<keyword evidence="10" id="KW-1185">Reference proteome</keyword>
<evidence type="ECO:0000256" key="7">
    <source>
        <dbReference type="RuleBase" id="RU003792"/>
    </source>
</evidence>
<comment type="similarity">
    <text evidence="1 4 7">Belongs to the tRNA pseudouridine synthase TruA family.</text>
</comment>
<evidence type="ECO:0000259" key="8">
    <source>
        <dbReference type="Pfam" id="PF01416"/>
    </source>
</evidence>
<evidence type="ECO:0000256" key="1">
    <source>
        <dbReference type="ARBA" id="ARBA00009375"/>
    </source>
</evidence>
<organism evidence="9 10">
    <name type="scientific">Turneriella parva (strain ATCC BAA-1111 / DSM 21527 / NCTC 11395 / H)</name>
    <name type="common">Leptospira parva</name>
    <dbReference type="NCBI Taxonomy" id="869212"/>
    <lineage>
        <taxon>Bacteria</taxon>
        <taxon>Pseudomonadati</taxon>
        <taxon>Spirochaetota</taxon>
        <taxon>Spirochaetia</taxon>
        <taxon>Leptospirales</taxon>
        <taxon>Leptospiraceae</taxon>
        <taxon>Turneriella</taxon>
    </lineage>
</organism>
<evidence type="ECO:0000256" key="6">
    <source>
        <dbReference type="PIRSR" id="PIRSR001430-2"/>
    </source>
</evidence>
<dbReference type="Proteomes" id="UP000006048">
    <property type="component" value="Chromosome"/>
</dbReference>
<evidence type="ECO:0000256" key="2">
    <source>
        <dbReference type="ARBA" id="ARBA00022694"/>
    </source>
</evidence>
<dbReference type="AlphaFoldDB" id="I4B6F0"/>
<proteinExistence type="inferred from homology"/>
<dbReference type="HAMAP" id="MF_00171">
    <property type="entry name" value="TruA"/>
    <property type="match status" value="1"/>
</dbReference>
<accession>I4B6F0</accession>
<dbReference type="InterPro" id="IPR020097">
    <property type="entry name" value="PsdUridine_synth_TruA_a/b_dom"/>
</dbReference>
<dbReference type="FunFam" id="3.30.70.580:FF:000001">
    <property type="entry name" value="tRNA pseudouridine synthase A"/>
    <property type="match status" value="1"/>
</dbReference>
<evidence type="ECO:0000256" key="4">
    <source>
        <dbReference type="HAMAP-Rule" id="MF_00171"/>
    </source>
</evidence>
<dbReference type="Pfam" id="PF01416">
    <property type="entry name" value="PseudoU_synth_1"/>
    <property type="match status" value="2"/>
</dbReference>
<dbReference type="EC" id="5.4.99.12" evidence="4"/>
<feature type="active site" description="Nucleophile" evidence="4 5">
    <location>
        <position position="52"/>
    </location>
</feature>
<dbReference type="GO" id="GO:0031119">
    <property type="term" value="P:tRNA pseudouridine synthesis"/>
    <property type="evidence" value="ECO:0007669"/>
    <property type="project" value="UniProtKB-UniRule"/>
</dbReference>
<dbReference type="InterPro" id="IPR020103">
    <property type="entry name" value="PsdUridine_synth_cat_dom_sf"/>
</dbReference>
<dbReference type="PATRIC" id="fig|869212.3.peg.2225"/>
<feature type="domain" description="Pseudouridine synthase I TruA alpha/beta" evidence="8">
    <location>
        <begin position="8"/>
        <end position="103"/>
    </location>
</feature>
<dbReference type="Gene3D" id="3.30.70.660">
    <property type="entry name" value="Pseudouridine synthase I, catalytic domain, C-terminal subdomain"/>
    <property type="match status" value="1"/>
</dbReference>
<evidence type="ECO:0000313" key="10">
    <source>
        <dbReference type="Proteomes" id="UP000006048"/>
    </source>
</evidence>
<evidence type="ECO:0000256" key="5">
    <source>
        <dbReference type="PIRSR" id="PIRSR001430-1"/>
    </source>
</evidence>
<dbReference type="Gene3D" id="3.30.70.580">
    <property type="entry name" value="Pseudouridine synthase I, catalytic domain, N-terminal subdomain"/>
    <property type="match status" value="1"/>
</dbReference>
<reference evidence="9 10" key="1">
    <citation type="submission" date="2012-06" db="EMBL/GenBank/DDBJ databases">
        <title>The complete chromosome of genome of Turneriella parva DSM 21527.</title>
        <authorList>
            <consortium name="US DOE Joint Genome Institute (JGI-PGF)"/>
            <person name="Lucas S."/>
            <person name="Han J."/>
            <person name="Lapidus A."/>
            <person name="Bruce D."/>
            <person name="Goodwin L."/>
            <person name="Pitluck S."/>
            <person name="Peters L."/>
            <person name="Kyrpides N."/>
            <person name="Mavromatis K."/>
            <person name="Ivanova N."/>
            <person name="Mikhailova N."/>
            <person name="Chertkov O."/>
            <person name="Detter J.C."/>
            <person name="Tapia R."/>
            <person name="Han C."/>
            <person name="Land M."/>
            <person name="Hauser L."/>
            <person name="Markowitz V."/>
            <person name="Cheng J.-F."/>
            <person name="Hugenholtz P."/>
            <person name="Woyke T."/>
            <person name="Wu D."/>
            <person name="Gronow S."/>
            <person name="Wellnitz S."/>
            <person name="Brambilla E."/>
            <person name="Klenk H.-P."/>
            <person name="Eisen J.A."/>
        </authorList>
    </citation>
    <scope>NUCLEOTIDE SEQUENCE [LARGE SCALE GENOMIC DNA]</scope>
    <source>
        <strain evidence="10">ATCC BAA-1111 / DSM 21527 / NCTC 11395 / H</strain>
    </source>
</reference>
<sequence length="276" mass="30961">MAKTALTIEYDGAPYFGFQLQKQQNSVQAELEKVLGIVLRQRVRVYCAGRTDTGVNALGQVVHFAGEPPKTLDLLIYALNSLLPKDIAVRHGAVVPDSFHARFSCLQREYVYVVYNAPYRPGVLGYKALWVRGDLDWSAVRSAIPHILGENNFAAFTQAKLVKRGEKTIRRIDDVRIIEDGPYTYVHIVGSGFLHNMIRILMGTLLDIARGKTRPEELAGILARQDRVGAGVTMKPDALYFLHAEYKDYDQSGAQHALRQMLLHRHAAESRPVNFS</sequence>
<dbReference type="NCBIfam" id="TIGR00071">
    <property type="entry name" value="hisT_truA"/>
    <property type="match status" value="1"/>
</dbReference>
<dbReference type="PANTHER" id="PTHR11142:SF0">
    <property type="entry name" value="TRNA PSEUDOURIDINE SYNTHASE-LIKE 1"/>
    <property type="match status" value="1"/>
</dbReference>
<feature type="domain" description="Pseudouridine synthase I TruA alpha/beta" evidence="8">
    <location>
        <begin position="143"/>
        <end position="246"/>
    </location>
</feature>
<dbReference type="InterPro" id="IPR020094">
    <property type="entry name" value="TruA/RsuA/RluB/E/F_N"/>
</dbReference>
<keyword evidence="3 4" id="KW-0413">Isomerase</keyword>
<protein>
    <recommendedName>
        <fullName evidence="4">tRNA pseudouridine synthase A</fullName>
        <ecNumber evidence="4">5.4.99.12</ecNumber>
    </recommendedName>
    <alternativeName>
        <fullName evidence="4">tRNA pseudouridine(38-40) synthase</fullName>
    </alternativeName>
    <alternativeName>
        <fullName evidence="4">tRNA pseudouridylate synthase I</fullName>
    </alternativeName>
    <alternativeName>
        <fullName evidence="4">tRNA-uridine isomerase I</fullName>
    </alternativeName>
</protein>
<dbReference type="GO" id="GO:0003723">
    <property type="term" value="F:RNA binding"/>
    <property type="evidence" value="ECO:0007669"/>
    <property type="project" value="InterPro"/>
</dbReference>
<comment type="caution">
    <text evidence="4">Lacks conserved residue(s) required for the propagation of feature annotation.</text>
</comment>
<dbReference type="GO" id="GO:0160147">
    <property type="term" value="F:tRNA pseudouridine(38-40) synthase activity"/>
    <property type="evidence" value="ECO:0007669"/>
    <property type="project" value="UniProtKB-EC"/>
</dbReference>
<name>I4B6F0_TURPD</name>
<feature type="binding site" evidence="4 6">
    <location>
        <position position="110"/>
    </location>
    <ligand>
        <name>substrate</name>
    </ligand>
</feature>
<keyword evidence="2 4" id="KW-0819">tRNA processing</keyword>
<evidence type="ECO:0000313" key="9">
    <source>
        <dbReference type="EMBL" id="AFM12857.1"/>
    </source>
</evidence>
<comment type="function">
    <text evidence="4">Formation of pseudouridine at positions 38, 39 and 40 in the anticodon stem and loop of transfer RNAs.</text>
</comment>
<dbReference type="EMBL" id="CP002959">
    <property type="protein sequence ID" value="AFM12857.1"/>
    <property type="molecule type" value="Genomic_DNA"/>
</dbReference>
<dbReference type="InterPro" id="IPR020095">
    <property type="entry name" value="PsdUridine_synth_TruA_C"/>
</dbReference>
<dbReference type="CDD" id="cd02570">
    <property type="entry name" value="PseudoU_synth_EcTruA"/>
    <property type="match status" value="1"/>
</dbReference>
<dbReference type="PIRSF" id="PIRSF001430">
    <property type="entry name" value="tRNA_psdUrid_synth"/>
    <property type="match status" value="1"/>
</dbReference>
<evidence type="ECO:0000256" key="3">
    <source>
        <dbReference type="ARBA" id="ARBA00023235"/>
    </source>
</evidence>
<comment type="subunit">
    <text evidence="4">Homodimer.</text>
</comment>
<dbReference type="STRING" id="869212.Turpa_2212"/>
<dbReference type="KEGG" id="tpx:Turpa_2212"/>
<dbReference type="OrthoDB" id="9811823at2"/>
<gene>
    <name evidence="4" type="primary">truA</name>
    <name evidence="9" type="ordered locus">Turpa_2212</name>
</gene>
<dbReference type="SUPFAM" id="SSF55120">
    <property type="entry name" value="Pseudouridine synthase"/>
    <property type="match status" value="1"/>
</dbReference>